<dbReference type="InterPro" id="IPR051533">
    <property type="entry name" value="WaaL-like"/>
</dbReference>
<keyword evidence="7" id="KW-0436">Ligase</keyword>
<dbReference type="KEGG" id="rtu:PR017_01535"/>
<evidence type="ECO:0000256" key="5">
    <source>
        <dbReference type="SAM" id="Phobius"/>
    </source>
</evidence>
<dbReference type="PANTHER" id="PTHR37422:SF13">
    <property type="entry name" value="LIPOPOLYSACCHARIDE BIOSYNTHESIS PROTEIN PA4999-RELATED"/>
    <property type="match status" value="1"/>
</dbReference>
<dbReference type="AlphaFoldDB" id="A0AAF1KW52"/>
<feature type="transmembrane region" description="Helical" evidence="5">
    <location>
        <begin position="12"/>
        <end position="28"/>
    </location>
</feature>
<feature type="transmembrane region" description="Helical" evidence="5">
    <location>
        <begin position="119"/>
        <end position="139"/>
    </location>
</feature>
<keyword evidence="8" id="KW-1185">Reference proteome</keyword>
<proteinExistence type="predicted"/>
<feature type="transmembrane region" description="Helical" evidence="5">
    <location>
        <begin position="407"/>
        <end position="426"/>
    </location>
</feature>
<organism evidence="7 8">
    <name type="scientific">Rhizobium tumorigenes</name>
    <dbReference type="NCBI Taxonomy" id="2041385"/>
    <lineage>
        <taxon>Bacteria</taxon>
        <taxon>Pseudomonadati</taxon>
        <taxon>Pseudomonadota</taxon>
        <taxon>Alphaproteobacteria</taxon>
        <taxon>Hyphomicrobiales</taxon>
        <taxon>Rhizobiaceae</taxon>
        <taxon>Rhizobium/Agrobacterium group</taxon>
        <taxon>Rhizobium</taxon>
    </lineage>
</organism>
<name>A0AAF1KW52_9HYPH</name>
<dbReference type="EMBL" id="CP117255">
    <property type="protein sequence ID" value="WFR95859.1"/>
    <property type="molecule type" value="Genomic_DNA"/>
</dbReference>
<reference evidence="7 8" key="1">
    <citation type="journal article" date="2018" name="Sci. Rep.">
        <title>Rhizobium tumorigenes sp. nov., a novel plant tumorigenic bacterium isolated from cane gall tumors on thornless blackberry.</title>
        <authorList>
            <person name="Kuzmanovi N."/>
            <person name="Smalla K."/>
            <person name="Gronow S."/>
            <person name="PuBawska J."/>
        </authorList>
    </citation>
    <scope>NUCLEOTIDE SEQUENCE [LARGE SCALE GENOMIC DNA]</scope>
    <source>
        <strain evidence="7 8">1078</strain>
    </source>
</reference>
<feature type="transmembrane region" description="Helical" evidence="5">
    <location>
        <begin position="349"/>
        <end position="371"/>
    </location>
</feature>
<evidence type="ECO:0000313" key="8">
    <source>
        <dbReference type="Proteomes" id="UP000249499"/>
    </source>
</evidence>
<dbReference type="Proteomes" id="UP000249499">
    <property type="component" value="Chromosome"/>
</dbReference>
<feature type="transmembrane region" description="Helical" evidence="5">
    <location>
        <begin position="212"/>
        <end position="230"/>
    </location>
</feature>
<reference evidence="8" key="2">
    <citation type="journal article" date="2023" name="MicrobiologyOpen">
        <title>Genomics of the tumorigenes clade of the family Rhizobiaceae and description of Rhizobium rhododendri sp. nov.</title>
        <authorList>
            <person name="Kuzmanovic N."/>
            <person name="diCenzo G.C."/>
            <person name="Bunk B."/>
            <person name="Sproeer C."/>
            <person name="Fruehling A."/>
            <person name="Neumann-Schaal M."/>
            <person name="Overmann J."/>
            <person name="Smalla K."/>
        </authorList>
    </citation>
    <scope>NUCLEOTIDE SEQUENCE [LARGE SCALE GENOMIC DNA]</scope>
    <source>
        <strain evidence="8">1078</strain>
    </source>
</reference>
<evidence type="ECO:0000256" key="3">
    <source>
        <dbReference type="ARBA" id="ARBA00022989"/>
    </source>
</evidence>
<feature type="transmembrane region" description="Helical" evidence="5">
    <location>
        <begin position="184"/>
        <end position="206"/>
    </location>
</feature>
<protein>
    <submittedName>
        <fullName evidence="7">O-antigen ligase family protein</fullName>
    </submittedName>
</protein>
<sequence length="446" mass="48897">MPGYEALKRNALEWLVVLLWVVTASATLIENDAYRYSGVLLFAYGLYRYLAMAERPAVGLPAWLCVGWGSYALGRFLLQYLLGTGHPEGDGELMYAMPLAFPSLGFAMFIGWQQMQKVIATYFGVALATLLLTTRYRAIMAGETVRPLIQHNQIHGAVCCGVILISACFWFIHCRKCPTVSRQLKTYASIVAPLVAMLCIFCIYGAKSKGVWLALGFSGPLLLLSIVGWFRSKAGLAFIGCFVLLLAAGGYFVWGNLEKTAGPTFMATTGLYQDIAAGEPIGKAVAARIDDATTPRAMDERLQLWSNAWELVASAPLFGLGNAWEPRWHKTHYTSVDYNAMHNGYLEILVRYGAVGSVFLAFMAVVMLLQVQRAAKLDLVPQAAFHGYLLVQIFFAITLLSNSNNRLAIGETIIMLSFTFALACNLRIRATATAPRDGIVLAPARA</sequence>
<comment type="subcellular location">
    <subcellularLocation>
        <location evidence="1">Membrane</location>
        <topology evidence="1">Multi-pass membrane protein</topology>
    </subcellularLocation>
</comment>
<feature type="domain" description="O-antigen ligase-related" evidence="6">
    <location>
        <begin position="195"/>
        <end position="360"/>
    </location>
</feature>
<dbReference type="GO" id="GO:0016874">
    <property type="term" value="F:ligase activity"/>
    <property type="evidence" value="ECO:0007669"/>
    <property type="project" value="UniProtKB-KW"/>
</dbReference>
<evidence type="ECO:0000256" key="1">
    <source>
        <dbReference type="ARBA" id="ARBA00004141"/>
    </source>
</evidence>
<dbReference type="InterPro" id="IPR007016">
    <property type="entry name" value="O-antigen_ligase-rel_domated"/>
</dbReference>
<feature type="transmembrane region" description="Helical" evidence="5">
    <location>
        <begin position="34"/>
        <end position="50"/>
    </location>
</feature>
<dbReference type="RefSeq" id="WP_279619509.1">
    <property type="nucleotide sequence ID" value="NZ_CP117255.1"/>
</dbReference>
<feature type="transmembrane region" description="Helical" evidence="5">
    <location>
        <begin position="235"/>
        <end position="254"/>
    </location>
</feature>
<feature type="transmembrane region" description="Helical" evidence="5">
    <location>
        <begin position="383"/>
        <end position="401"/>
    </location>
</feature>
<dbReference type="PANTHER" id="PTHR37422">
    <property type="entry name" value="TEICHURONIC ACID BIOSYNTHESIS PROTEIN TUAE"/>
    <property type="match status" value="1"/>
</dbReference>
<gene>
    <name evidence="7" type="ORF">PR017_01535</name>
</gene>
<evidence type="ECO:0000313" key="7">
    <source>
        <dbReference type="EMBL" id="WFR95859.1"/>
    </source>
</evidence>
<keyword evidence="3 5" id="KW-1133">Transmembrane helix</keyword>
<dbReference type="Pfam" id="PF04932">
    <property type="entry name" value="Wzy_C"/>
    <property type="match status" value="1"/>
</dbReference>
<dbReference type="GO" id="GO:0016020">
    <property type="term" value="C:membrane"/>
    <property type="evidence" value="ECO:0007669"/>
    <property type="project" value="UniProtKB-SubCell"/>
</dbReference>
<evidence type="ECO:0000259" key="6">
    <source>
        <dbReference type="Pfam" id="PF04932"/>
    </source>
</evidence>
<feature type="transmembrane region" description="Helical" evidence="5">
    <location>
        <begin position="154"/>
        <end position="172"/>
    </location>
</feature>
<keyword evidence="2 5" id="KW-0812">Transmembrane</keyword>
<feature type="transmembrane region" description="Helical" evidence="5">
    <location>
        <begin position="93"/>
        <end position="112"/>
    </location>
</feature>
<evidence type="ECO:0000256" key="2">
    <source>
        <dbReference type="ARBA" id="ARBA00022692"/>
    </source>
</evidence>
<evidence type="ECO:0000256" key="4">
    <source>
        <dbReference type="ARBA" id="ARBA00023136"/>
    </source>
</evidence>
<accession>A0AAF1KW52</accession>
<keyword evidence="4 5" id="KW-0472">Membrane</keyword>
<feature type="transmembrane region" description="Helical" evidence="5">
    <location>
        <begin position="62"/>
        <end position="81"/>
    </location>
</feature>